<comment type="caution">
    <text evidence="2">The sequence shown here is derived from an EMBL/GenBank/DDBJ whole genome shotgun (WGS) entry which is preliminary data.</text>
</comment>
<reference evidence="2 3" key="1">
    <citation type="submission" date="2020-02" db="EMBL/GenBank/DDBJ databases">
        <authorList>
            <person name="Zhang X.-Y."/>
        </authorList>
    </citation>
    <scope>NUCLEOTIDE SEQUENCE [LARGE SCALE GENOMIC DNA]</scope>
    <source>
        <strain evidence="2 3">C33</strain>
    </source>
</reference>
<dbReference type="RefSeq" id="WP_164211116.1">
    <property type="nucleotide sequence ID" value="NZ_JAAGSC010000040.1"/>
</dbReference>
<evidence type="ECO:0000313" key="2">
    <source>
        <dbReference type="EMBL" id="NDY95727.1"/>
    </source>
</evidence>
<dbReference type="Proteomes" id="UP000484885">
    <property type="component" value="Unassembled WGS sequence"/>
</dbReference>
<gene>
    <name evidence="2" type="ORF">G3I74_08310</name>
</gene>
<dbReference type="EMBL" id="JAAGSC010000040">
    <property type="protein sequence ID" value="NDY95727.1"/>
    <property type="molecule type" value="Genomic_DNA"/>
</dbReference>
<dbReference type="SUPFAM" id="SSF141371">
    <property type="entry name" value="PilZ domain-like"/>
    <property type="match status" value="1"/>
</dbReference>
<organism evidence="2 3">
    <name type="scientific">Wenzhouxiangella limi</name>
    <dbReference type="NCBI Taxonomy" id="2707351"/>
    <lineage>
        <taxon>Bacteria</taxon>
        <taxon>Pseudomonadati</taxon>
        <taxon>Pseudomonadota</taxon>
        <taxon>Gammaproteobacteria</taxon>
        <taxon>Chromatiales</taxon>
        <taxon>Wenzhouxiangellaceae</taxon>
        <taxon>Wenzhouxiangella</taxon>
    </lineage>
</organism>
<name>A0A845UWA6_9GAMM</name>
<accession>A0A845UWA6</accession>
<proteinExistence type="predicted"/>
<protein>
    <submittedName>
        <fullName evidence="2">PilZ domain-containing protein</fullName>
    </submittedName>
</protein>
<evidence type="ECO:0000313" key="3">
    <source>
        <dbReference type="Proteomes" id="UP000484885"/>
    </source>
</evidence>
<dbReference type="InterPro" id="IPR009875">
    <property type="entry name" value="PilZ_domain"/>
</dbReference>
<dbReference type="Pfam" id="PF07238">
    <property type="entry name" value="PilZ"/>
    <property type="match status" value="1"/>
</dbReference>
<dbReference type="GO" id="GO:0035438">
    <property type="term" value="F:cyclic-di-GMP binding"/>
    <property type="evidence" value="ECO:0007669"/>
    <property type="project" value="InterPro"/>
</dbReference>
<dbReference type="AlphaFoldDB" id="A0A845UWA6"/>
<keyword evidence="3" id="KW-1185">Reference proteome</keyword>
<evidence type="ECO:0000259" key="1">
    <source>
        <dbReference type="Pfam" id="PF07238"/>
    </source>
</evidence>
<dbReference type="Gene3D" id="2.40.10.220">
    <property type="entry name" value="predicted glycosyltransferase like domains"/>
    <property type="match status" value="1"/>
</dbReference>
<sequence>MLDERKHPRHRPVLYLKVFKQGGDDLIGHLVDISEQGLMLVTEKPFEKGQTLALAFTPPEETGAREPISFQAEVRWCRPEANPELYDVGLIVIGPSPDFHHAVQQLTAGYVFSGSA</sequence>
<feature type="domain" description="PilZ" evidence="1">
    <location>
        <begin position="4"/>
        <end position="107"/>
    </location>
</feature>